<dbReference type="EMBL" id="VOQF01000013">
    <property type="protein sequence ID" value="TXC86008.1"/>
    <property type="molecule type" value="Genomic_DNA"/>
</dbReference>
<proteinExistence type="predicted"/>
<dbReference type="AlphaFoldDB" id="A0A5C6VRI5"/>
<dbReference type="GO" id="GO:0004331">
    <property type="term" value="F:fructose-2,6-bisphosphate 2-phosphatase activity"/>
    <property type="evidence" value="ECO:0007669"/>
    <property type="project" value="TreeGrafter"/>
</dbReference>
<dbReference type="GO" id="GO:0045820">
    <property type="term" value="P:negative regulation of glycolytic process"/>
    <property type="evidence" value="ECO:0007669"/>
    <property type="project" value="TreeGrafter"/>
</dbReference>
<accession>A0A5C6VRI5</accession>
<evidence type="ECO:0000256" key="2">
    <source>
        <dbReference type="PIRSR" id="PIRSR613078-1"/>
    </source>
</evidence>
<evidence type="ECO:0000256" key="1">
    <source>
        <dbReference type="ARBA" id="ARBA00022801"/>
    </source>
</evidence>
<feature type="active site" description="Proton donor/acceptor" evidence="2">
    <location>
        <position position="85"/>
    </location>
</feature>
<feature type="binding site" evidence="3">
    <location>
        <position position="63"/>
    </location>
    <ligand>
        <name>substrate</name>
    </ligand>
</feature>
<dbReference type="SMART" id="SM00855">
    <property type="entry name" value="PGAM"/>
    <property type="match status" value="1"/>
</dbReference>
<organism evidence="4 5">
    <name type="scientific">Metabacillus litoralis</name>
    <dbReference type="NCBI Taxonomy" id="152268"/>
    <lineage>
        <taxon>Bacteria</taxon>
        <taxon>Bacillati</taxon>
        <taxon>Bacillota</taxon>
        <taxon>Bacilli</taxon>
        <taxon>Bacillales</taxon>
        <taxon>Bacillaceae</taxon>
        <taxon>Metabacillus</taxon>
    </lineage>
</organism>
<name>A0A5C6VRI5_9BACI</name>
<feature type="active site" description="Tele-phosphohistidine intermediate" evidence="2">
    <location>
        <position position="14"/>
    </location>
</feature>
<sequence length="208" mass="24209">MWTGNCLDIYLIRHGVTKSNLEKRYLGHTNEPLINHHEEQFTVLKSGLKRIKFHYCFSSDLKRCVQTTKLLIKNAPVCLDTRLRELNFGEWEGKTYNLLKNDAEYRAWLDDMHNLSPPNGEKLTQLQARIDDFFNDLLSLNYQESKNILIVTHGGTIRSCLLKFKITNNLWELPVNHGNGYKVTLIQSKGEWICSSWSVVPIQEKEKS</sequence>
<dbReference type="CDD" id="cd07067">
    <property type="entry name" value="HP_PGM_like"/>
    <property type="match status" value="1"/>
</dbReference>
<comment type="caution">
    <text evidence="4">The sequence shown here is derived from an EMBL/GenBank/DDBJ whole genome shotgun (WGS) entry which is preliminary data.</text>
</comment>
<dbReference type="PANTHER" id="PTHR46517">
    <property type="entry name" value="FRUCTOSE-2,6-BISPHOSPHATASE TIGAR"/>
    <property type="match status" value="1"/>
</dbReference>
<evidence type="ECO:0000313" key="4">
    <source>
        <dbReference type="EMBL" id="TXC86008.1"/>
    </source>
</evidence>
<dbReference type="InterPro" id="IPR051695">
    <property type="entry name" value="Phosphoglycerate_Mutase"/>
</dbReference>
<reference evidence="4 5" key="1">
    <citation type="journal article" date="2005" name="Int. J. Syst. Evol. Microbiol.">
        <title>Bacillus litoralis sp. nov., isolated from a tidal flat of the Yellow Sea in Korea.</title>
        <authorList>
            <person name="Yoon J.H."/>
            <person name="Oh T.K."/>
        </authorList>
    </citation>
    <scope>NUCLEOTIDE SEQUENCE [LARGE SCALE GENOMIC DNA]</scope>
    <source>
        <strain evidence="4 5">SW-211</strain>
    </source>
</reference>
<keyword evidence="1" id="KW-0378">Hydrolase</keyword>
<gene>
    <name evidence="4" type="ORF">FS935_18310</name>
</gene>
<dbReference type="PANTHER" id="PTHR46517:SF1">
    <property type="entry name" value="FRUCTOSE-2,6-BISPHOSPHATASE TIGAR"/>
    <property type="match status" value="1"/>
</dbReference>
<dbReference type="InterPro" id="IPR029033">
    <property type="entry name" value="His_PPase_superfam"/>
</dbReference>
<protein>
    <submittedName>
        <fullName evidence="4">Histidine phosphatase family protein</fullName>
    </submittedName>
</protein>
<evidence type="ECO:0000313" key="5">
    <source>
        <dbReference type="Proteomes" id="UP000321363"/>
    </source>
</evidence>
<dbReference type="Pfam" id="PF00300">
    <property type="entry name" value="His_Phos_1"/>
    <property type="match status" value="1"/>
</dbReference>
<dbReference type="Gene3D" id="3.40.50.1240">
    <property type="entry name" value="Phosphoglycerate mutase-like"/>
    <property type="match status" value="1"/>
</dbReference>
<evidence type="ECO:0000256" key="3">
    <source>
        <dbReference type="PIRSR" id="PIRSR613078-2"/>
    </source>
</evidence>
<dbReference type="RefSeq" id="WP_146950098.1">
    <property type="nucleotide sequence ID" value="NZ_VOQF01000013.1"/>
</dbReference>
<keyword evidence="5" id="KW-1185">Reference proteome</keyword>
<dbReference type="InterPro" id="IPR013078">
    <property type="entry name" value="His_Pase_superF_clade-1"/>
</dbReference>
<dbReference type="GO" id="GO:0043456">
    <property type="term" value="P:regulation of pentose-phosphate shunt"/>
    <property type="evidence" value="ECO:0007669"/>
    <property type="project" value="TreeGrafter"/>
</dbReference>
<dbReference type="Proteomes" id="UP000321363">
    <property type="component" value="Unassembled WGS sequence"/>
</dbReference>
<dbReference type="SUPFAM" id="SSF53254">
    <property type="entry name" value="Phosphoglycerate mutase-like"/>
    <property type="match status" value="1"/>
</dbReference>
<feature type="binding site" evidence="3">
    <location>
        <begin position="13"/>
        <end position="20"/>
    </location>
    <ligand>
        <name>substrate</name>
    </ligand>
</feature>
<dbReference type="OrthoDB" id="9783269at2"/>
<dbReference type="GO" id="GO:0005829">
    <property type="term" value="C:cytosol"/>
    <property type="evidence" value="ECO:0007669"/>
    <property type="project" value="TreeGrafter"/>
</dbReference>